<organism evidence="1 2">
    <name type="scientific">Mycolicibacterium fortuitum subsp. acetamidolyticum</name>
    <dbReference type="NCBI Taxonomy" id="144550"/>
    <lineage>
        <taxon>Bacteria</taxon>
        <taxon>Bacillati</taxon>
        <taxon>Actinomycetota</taxon>
        <taxon>Actinomycetes</taxon>
        <taxon>Mycobacteriales</taxon>
        <taxon>Mycobacteriaceae</taxon>
        <taxon>Mycolicibacterium</taxon>
    </lineage>
</organism>
<name>A0A117IFM9_MYCFO</name>
<protein>
    <submittedName>
        <fullName evidence="1">Uncharacterized protein</fullName>
    </submittedName>
</protein>
<sequence>MAEADRAAAALFEERLAAGEPVSASYFEVVGGHHGLPRDVAPEHWERRARFTVHSDDSIQMDAG</sequence>
<evidence type="ECO:0000313" key="2">
    <source>
        <dbReference type="Proteomes" id="UP000069705"/>
    </source>
</evidence>
<accession>A0A117IFM9</accession>
<dbReference type="EMBL" id="BCSZ01000045">
    <property type="protein sequence ID" value="GAT04463.1"/>
    <property type="molecule type" value="Genomic_DNA"/>
</dbReference>
<comment type="caution">
    <text evidence="1">The sequence shown here is derived from an EMBL/GenBank/DDBJ whole genome shotgun (WGS) entry which is preliminary data.</text>
</comment>
<reference evidence="2" key="2">
    <citation type="submission" date="2016-02" db="EMBL/GenBank/DDBJ databases">
        <title>Draft genome sequence of five rapidly growing Mycobacterium species.</title>
        <authorList>
            <person name="Katahira K."/>
            <person name="Gotou Y."/>
            <person name="Iida K."/>
            <person name="Ogura Y."/>
            <person name="Hayashi T."/>
        </authorList>
    </citation>
    <scope>NUCLEOTIDE SEQUENCE [LARGE SCALE GENOMIC DNA]</scope>
    <source>
        <strain evidence="2">JCM6368</strain>
    </source>
</reference>
<evidence type="ECO:0000313" key="1">
    <source>
        <dbReference type="EMBL" id="GAT04463.1"/>
    </source>
</evidence>
<dbReference type="RefSeq" id="WP_131809097.1">
    <property type="nucleotide sequence ID" value="NZ_BCSZ01000045.1"/>
</dbReference>
<reference evidence="1 2" key="1">
    <citation type="journal article" date="2016" name="Genome Announc.">
        <title>Draft Genome Sequences of Five Rapidly Growing Mycobacterium Species, M. thermoresistibile, M. fortuitum subsp. acetamidolyticum, M. canariasense, M. brisbanense, and M. novocastrense.</title>
        <authorList>
            <person name="Katahira K."/>
            <person name="Ogura Y."/>
            <person name="Gotoh Y."/>
            <person name="Hayashi T."/>
        </authorList>
    </citation>
    <scope>NUCLEOTIDE SEQUENCE [LARGE SCALE GENOMIC DNA]</scope>
    <source>
        <strain evidence="1 2">JCM6368</strain>
    </source>
</reference>
<gene>
    <name evidence="1" type="ORF">RMCFA_4574</name>
</gene>
<dbReference type="AlphaFoldDB" id="A0A117IFM9"/>
<dbReference type="Proteomes" id="UP000069705">
    <property type="component" value="Unassembled WGS sequence"/>
</dbReference>
<proteinExistence type="predicted"/>